<dbReference type="PANTHER" id="PTHR38706">
    <property type="entry name" value="SI:CH211-198C19.1-RELATED"/>
    <property type="match status" value="1"/>
</dbReference>
<evidence type="ECO:0000313" key="2">
    <source>
        <dbReference type="Ensembl" id="ENSCVAP00000021181.1"/>
    </source>
</evidence>
<reference evidence="2" key="1">
    <citation type="submission" date="2025-08" db="UniProtKB">
        <authorList>
            <consortium name="Ensembl"/>
        </authorList>
    </citation>
    <scope>IDENTIFICATION</scope>
</reference>
<sequence length="212" mass="24547">INIILEECPLYEQTNILALLEWFANAVNIQNNNIIELTFDPESDYGSHHYGNFERLLNPLPEGYQYYTVGNINKETSTPLPSCVADDQGWSPQWNKARIIFRVREGYGQIDQVYITRHYNSRKRGYDPDHTYQVTVNLLRGLRRHSTYEMDFSDENTGTGPFGNVSAHLQGQRYMPSTNHNGDSFLWMICKAILFIIIIFVLSFLGIMINIK</sequence>
<evidence type="ECO:0000313" key="3">
    <source>
        <dbReference type="Proteomes" id="UP000265020"/>
    </source>
</evidence>
<keyword evidence="1" id="KW-0812">Transmembrane</keyword>
<evidence type="ECO:0000256" key="1">
    <source>
        <dbReference type="SAM" id="Phobius"/>
    </source>
</evidence>
<keyword evidence="1" id="KW-1133">Transmembrane helix</keyword>
<dbReference type="Ensembl" id="ENSCVAT00000012441.1">
    <property type="protein sequence ID" value="ENSCVAP00000021181.1"/>
    <property type="gene ID" value="ENSCVAG00000003070.1"/>
</dbReference>
<keyword evidence="3" id="KW-1185">Reference proteome</keyword>
<dbReference type="PANTHER" id="PTHR38706:SF2">
    <property type="match status" value="1"/>
</dbReference>
<protein>
    <submittedName>
        <fullName evidence="2">Uncharacterized protein</fullName>
    </submittedName>
</protein>
<dbReference type="GeneTree" id="ENSGT00730000111690"/>
<dbReference type="Proteomes" id="UP000265020">
    <property type="component" value="Unassembled WGS sequence"/>
</dbReference>
<feature type="transmembrane region" description="Helical" evidence="1">
    <location>
        <begin position="185"/>
        <end position="209"/>
    </location>
</feature>
<accession>A0A3Q2DN74</accession>
<name>A0A3Q2DN74_CYPVA</name>
<dbReference type="AlphaFoldDB" id="A0A3Q2DN74"/>
<dbReference type="OMA" id="YMANEDS"/>
<proteinExistence type="predicted"/>
<dbReference type="STRING" id="28743.ENSCVAP00000021181"/>
<reference evidence="2" key="2">
    <citation type="submission" date="2025-09" db="UniProtKB">
        <authorList>
            <consortium name="Ensembl"/>
        </authorList>
    </citation>
    <scope>IDENTIFICATION</scope>
</reference>
<organism evidence="2 3">
    <name type="scientific">Cyprinodon variegatus</name>
    <name type="common">Sheepshead minnow</name>
    <dbReference type="NCBI Taxonomy" id="28743"/>
    <lineage>
        <taxon>Eukaryota</taxon>
        <taxon>Metazoa</taxon>
        <taxon>Chordata</taxon>
        <taxon>Craniata</taxon>
        <taxon>Vertebrata</taxon>
        <taxon>Euteleostomi</taxon>
        <taxon>Actinopterygii</taxon>
        <taxon>Neopterygii</taxon>
        <taxon>Teleostei</taxon>
        <taxon>Neoteleostei</taxon>
        <taxon>Acanthomorphata</taxon>
        <taxon>Ovalentaria</taxon>
        <taxon>Atherinomorphae</taxon>
        <taxon>Cyprinodontiformes</taxon>
        <taxon>Cyprinodontidae</taxon>
        <taxon>Cyprinodon</taxon>
    </lineage>
</organism>
<keyword evidence="1" id="KW-0472">Membrane</keyword>